<comment type="caution">
    <text evidence="1">The sequence shown here is derived from an EMBL/GenBank/DDBJ whole genome shotgun (WGS) entry which is preliminary data.</text>
</comment>
<organism evidence="1 2">
    <name type="scientific">Sporanaerobium hydrogeniformans</name>
    <dbReference type="NCBI Taxonomy" id="3072179"/>
    <lineage>
        <taxon>Bacteria</taxon>
        <taxon>Bacillati</taxon>
        <taxon>Bacillota</taxon>
        <taxon>Clostridia</taxon>
        <taxon>Lachnospirales</taxon>
        <taxon>Lachnospiraceae</taxon>
        <taxon>Sporanaerobium</taxon>
    </lineage>
</organism>
<accession>A0AC61DDD4</accession>
<name>A0AC61DDD4_9FIRM</name>
<dbReference type="EMBL" id="PEDL01000008">
    <property type="protein sequence ID" value="PHV70656.1"/>
    <property type="molecule type" value="Genomic_DNA"/>
</dbReference>
<gene>
    <name evidence="1" type="ORF">CS063_08985</name>
</gene>
<proteinExistence type="predicted"/>
<evidence type="ECO:0000313" key="1">
    <source>
        <dbReference type="EMBL" id="PHV70656.1"/>
    </source>
</evidence>
<sequence>MGDVTFGVKVSEEMKNELSELMKKCTLSGKEFMQMLLTSYKLEEAKRSNHWIENELTELQFLLQRIQNLYLNISEKAEVALHVHLQEKEKEIHVFKKAQEEMVIQLEESQLILQKKRRNYPSKRRSFYSSY</sequence>
<dbReference type="Proteomes" id="UP000224460">
    <property type="component" value="Unassembled WGS sequence"/>
</dbReference>
<keyword evidence="2" id="KW-1185">Reference proteome</keyword>
<reference evidence="1" key="1">
    <citation type="submission" date="2017-10" db="EMBL/GenBank/DDBJ databases">
        <title>Genome sequence of cellulolytic Lachnospiraceae bacterium XHS1971 isolated from hotspring sediment.</title>
        <authorList>
            <person name="Vasudevan G."/>
            <person name="Joshi A.J."/>
            <person name="Hivarkar S."/>
            <person name="Lanjekar V.B."/>
            <person name="Dhakephalkar P.K."/>
            <person name="Dagar S."/>
        </authorList>
    </citation>
    <scope>NUCLEOTIDE SEQUENCE</scope>
    <source>
        <strain evidence="1">XHS1971</strain>
    </source>
</reference>
<protein>
    <submittedName>
        <fullName evidence="1">Uncharacterized protein</fullName>
    </submittedName>
</protein>
<evidence type="ECO:0000313" key="2">
    <source>
        <dbReference type="Proteomes" id="UP000224460"/>
    </source>
</evidence>